<dbReference type="GO" id="GO:0004832">
    <property type="term" value="F:valine-tRNA ligase activity"/>
    <property type="evidence" value="ECO:0007669"/>
    <property type="project" value="UniProtKB-UniRule"/>
</dbReference>
<dbReference type="NCBIfam" id="TIGR00422">
    <property type="entry name" value="valS"/>
    <property type="match status" value="1"/>
</dbReference>
<dbReference type="InterPro" id="IPR013155">
    <property type="entry name" value="M/V/L/I-tRNA-synth_anticd-bd"/>
</dbReference>
<proteinExistence type="inferred from homology"/>
<accession>A0A855X3Q8</accession>
<comment type="caution">
    <text evidence="16">The sequence shown here is derived from an EMBL/GenBank/DDBJ whole genome shotgun (WGS) entry which is preliminary data.</text>
</comment>
<dbReference type="SUPFAM" id="SSF46589">
    <property type="entry name" value="tRNA-binding arm"/>
    <property type="match status" value="1"/>
</dbReference>
<dbReference type="InterPro" id="IPR014729">
    <property type="entry name" value="Rossmann-like_a/b/a_fold"/>
</dbReference>
<dbReference type="InterPro" id="IPR033705">
    <property type="entry name" value="Anticodon_Ia_Val"/>
</dbReference>
<sequence>MSNTDESSEKKSKAYNPADTETALYESWVKAGYFHGNPGADKPSYSIVIPPPNVTDVLHLGHALNNTIQDILMRRHRMNGFEAEWLPGADHAGIATQVIVEKQLVKEGTTRREIGRDKFIERTRTWAYRNKELILGQLRRMGCSCDWDRTRFTLDEGLSRAVAEVFKHLYEKGWIYRGYRIVNWCPSCKTSLSDDEVEHEDFDSNLWYIRYKIKGADEYLTVATTRPETMLGDTALAVSPKDPRYKKYVGKTAILPILERELRIVADNYVDPMFGTGVVKVTPAHDPNDFEIGKRHDLEQINILNEDGTLNENADRYKGLDRFEARKKLLEDLTRKSHIEKTEKYSHAVGTCYRCHSMIEPYLSHQWFVKMDELAKPAIEAVKSGKLRFHPEYWTKTYLHWMENIRDWCISRQLWWGHRIPIWYAEDGTMFVSYYRPTADQCKGYDPATLVQDDDVLDTWFSSWLWPFSTFGWPEKTPELQKFYPTKVLVTASEIIFLWVARMAMAGYEFMGECPFSDVYIHGTVRDANGIKMSKSLGNGIDPLEVIEKHGADALRMSLVLATPDGQDPWLARNAFEGGRNFVNKLYQVSRFVMMRLDGRPPVLDTIDRNDLVIFDRWILSRLENTIDTVDKAFADYRLSAAAKTVYNFVWDDYCSWYIELIKPDQPGQAIRANSLNVATYVLHQTLRLLHPFVPFVTEEILHQLTGDRNRTLTFGPWPQFDVSFRDDQLENSLKHIQDVVTAVRSIRSELNVPPGKKSDLHIKTDDAALATLLKDHIEYFRSLARVENLICGTDVKKPPLSASAVISGAELYIPLAGLIDLEAEKARLQKNLDELRGLLEKVSRKLANADFRSNAPKDVVEKEQAKKEDYQQRIEKLNRNLEQILGW</sequence>
<dbReference type="InterPro" id="IPR010978">
    <property type="entry name" value="tRNA-bd_arm"/>
</dbReference>
<dbReference type="InterPro" id="IPR019499">
    <property type="entry name" value="Val-tRNA_synth_tRNA-bd"/>
</dbReference>
<feature type="short sequence motif" description="'KMSKS' region" evidence="12">
    <location>
        <begin position="532"/>
        <end position="536"/>
    </location>
</feature>
<feature type="domain" description="Methionyl/Valyl/Leucyl/Isoleucyl-tRNA synthetase anticodon-binding" evidence="14">
    <location>
        <begin position="616"/>
        <end position="761"/>
    </location>
</feature>
<feature type="domain" description="Valyl-tRNA synthetase tRNA-binding arm" evidence="15">
    <location>
        <begin position="821"/>
        <end position="885"/>
    </location>
</feature>
<comment type="domain">
    <text evidence="12">The C-terminal coiled-coil domain is crucial for aminoacylation activity.</text>
</comment>
<dbReference type="AlphaFoldDB" id="A0A855X3Q8"/>
<evidence type="ECO:0000259" key="14">
    <source>
        <dbReference type="Pfam" id="PF08264"/>
    </source>
</evidence>
<dbReference type="Gene3D" id="3.40.50.620">
    <property type="entry name" value="HUPs"/>
    <property type="match status" value="2"/>
</dbReference>
<evidence type="ECO:0000256" key="3">
    <source>
        <dbReference type="ARBA" id="ARBA00022490"/>
    </source>
</evidence>
<dbReference type="CDD" id="cd07962">
    <property type="entry name" value="Anticodon_Ia_Val"/>
    <property type="match status" value="1"/>
</dbReference>
<evidence type="ECO:0000313" key="16">
    <source>
        <dbReference type="EMBL" id="PWB68523.1"/>
    </source>
</evidence>
<dbReference type="PRINTS" id="PR00986">
    <property type="entry name" value="TRNASYNTHVAL"/>
</dbReference>
<evidence type="ECO:0000313" key="17">
    <source>
        <dbReference type="Proteomes" id="UP000250918"/>
    </source>
</evidence>
<dbReference type="InterPro" id="IPR001412">
    <property type="entry name" value="aa-tRNA-synth_I_CS"/>
</dbReference>
<keyword evidence="7 12" id="KW-0648">Protein biosynthesis</keyword>
<protein>
    <recommendedName>
        <fullName evidence="12">Valine--tRNA ligase</fullName>
        <ecNumber evidence="12">6.1.1.9</ecNumber>
    </recommendedName>
    <alternativeName>
        <fullName evidence="12">Valyl-tRNA synthetase</fullName>
        <shortName evidence="12">ValRS</shortName>
    </alternativeName>
</protein>
<evidence type="ECO:0000256" key="2">
    <source>
        <dbReference type="ARBA" id="ARBA00011245"/>
    </source>
</evidence>
<comment type="function">
    <text evidence="12">Catalyzes the attachment of valine to tRNA(Val). As ValRS can inadvertently accommodate and process structurally similar amino acids such as threonine, to avoid such errors, it has a 'posttransfer' editing activity that hydrolyzes mischarged Thr-tRNA(Val) in a tRNA-dependent manner.</text>
</comment>
<dbReference type="Gene3D" id="1.10.730.10">
    <property type="entry name" value="Isoleucyl-tRNA Synthetase, Domain 1"/>
    <property type="match status" value="1"/>
</dbReference>
<dbReference type="Pfam" id="PF08264">
    <property type="entry name" value="Anticodon_1"/>
    <property type="match status" value="1"/>
</dbReference>
<evidence type="ECO:0000256" key="11">
    <source>
        <dbReference type="ARBA" id="ARBA00060830"/>
    </source>
</evidence>
<organism evidence="16 17">
    <name type="scientific">candidate division GN15 bacterium</name>
    <dbReference type="NCBI Taxonomy" id="2072418"/>
    <lineage>
        <taxon>Bacteria</taxon>
        <taxon>candidate division GN15</taxon>
    </lineage>
</organism>
<dbReference type="PANTHER" id="PTHR11946:SF93">
    <property type="entry name" value="VALINE--TRNA LIGASE, CHLOROPLASTIC_MITOCHONDRIAL 2"/>
    <property type="match status" value="1"/>
</dbReference>
<feature type="binding site" evidence="12">
    <location>
        <position position="535"/>
    </location>
    <ligand>
        <name>ATP</name>
        <dbReference type="ChEBI" id="CHEBI:30616"/>
    </ligand>
</feature>
<evidence type="ECO:0000256" key="10">
    <source>
        <dbReference type="ARBA" id="ARBA00047552"/>
    </source>
</evidence>
<dbReference type="SUPFAM" id="SSF50677">
    <property type="entry name" value="ValRS/IleRS/LeuRS editing domain"/>
    <property type="match status" value="1"/>
</dbReference>
<comment type="catalytic activity">
    <reaction evidence="10 12">
        <text>tRNA(Val) + L-valine + ATP = L-valyl-tRNA(Val) + AMP + diphosphate</text>
        <dbReference type="Rhea" id="RHEA:10704"/>
        <dbReference type="Rhea" id="RHEA-COMP:9672"/>
        <dbReference type="Rhea" id="RHEA-COMP:9708"/>
        <dbReference type="ChEBI" id="CHEBI:30616"/>
        <dbReference type="ChEBI" id="CHEBI:33019"/>
        <dbReference type="ChEBI" id="CHEBI:57762"/>
        <dbReference type="ChEBI" id="CHEBI:78442"/>
        <dbReference type="ChEBI" id="CHEBI:78537"/>
        <dbReference type="ChEBI" id="CHEBI:456215"/>
        <dbReference type="EC" id="6.1.1.9"/>
    </reaction>
</comment>
<comment type="subcellular location">
    <subcellularLocation>
        <location evidence="1 12">Cytoplasm</location>
    </subcellularLocation>
</comment>
<dbReference type="SUPFAM" id="SSF52374">
    <property type="entry name" value="Nucleotidylyl transferase"/>
    <property type="match status" value="1"/>
</dbReference>
<dbReference type="EMBL" id="PQAP01000197">
    <property type="protein sequence ID" value="PWB68523.1"/>
    <property type="molecule type" value="Genomic_DNA"/>
</dbReference>
<feature type="domain" description="Aminoacyl-tRNA synthetase class Ia" evidence="13">
    <location>
        <begin position="24"/>
        <end position="568"/>
    </location>
</feature>
<keyword evidence="8 12" id="KW-0175">Coiled coil</keyword>
<dbReference type="GO" id="GO:0006438">
    <property type="term" value="P:valyl-tRNA aminoacylation"/>
    <property type="evidence" value="ECO:0007669"/>
    <property type="project" value="UniProtKB-UniRule"/>
</dbReference>
<name>A0A855X3Q8_9BACT</name>
<gene>
    <name evidence="12" type="primary">valS</name>
    <name evidence="16" type="ORF">C3F09_11430</name>
</gene>
<dbReference type="NCBIfam" id="NF004349">
    <property type="entry name" value="PRK05729.1"/>
    <property type="match status" value="1"/>
</dbReference>
<dbReference type="CDD" id="cd00817">
    <property type="entry name" value="ValRS_core"/>
    <property type="match status" value="1"/>
</dbReference>
<evidence type="ECO:0000256" key="12">
    <source>
        <dbReference type="HAMAP-Rule" id="MF_02004"/>
    </source>
</evidence>
<dbReference type="Pfam" id="PF10458">
    <property type="entry name" value="Val_tRNA-synt_C"/>
    <property type="match status" value="1"/>
</dbReference>
<dbReference type="InterPro" id="IPR009080">
    <property type="entry name" value="tRNAsynth_Ia_anticodon-bd"/>
</dbReference>
<dbReference type="InterPro" id="IPR009008">
    <property type="entry name" value="Val/Leu/Ile-tRNA-synth_edit"/>
</dbReference>
<evidence type="ECO:0000259" key="15">
    <source>
        <dbReference type="Pfam" id="PF10458"/>
    </source>
</evidence>
<keyword evidence="3 12" id="KW-0963">Cytoplasm</keyword>
<evidence type="ECO:0000259" key="13">
    <source>
        <dbReference type="Pfam" id="PF00133"/>
    </source>
</evidence>
<reference evidence="16 17" key="1">
    <citation type="journal article" date="2018" name="ISME J.">
        <title>A methanotrophic archaeon couples anaerobic oxidation of methane to Fe(III) reduction.</title>
        <authorList>
            <person name="Cai C."/>
            <person name="Leu A.O."/>
            <person name="Xie G.J."/>
            <person name="Guo J."/>
            <person name="Feng Y."/>
            <person name="Zhao J.X."/>
            <person name="Tyson G.W."/>
            <person name="Yuan Z."/>
            <person name="Hu S."/>
        </authorList>
    </citation>
    <scope>NUCLEOTIDE SEQUENCE [LARGE SCALE GENOMIC DNA]</scope>
    <source>
        <strain evidence="16">FeB_12</strain>
    </source>
</reference>
<dbReference type="PROSITE" id="PS00178">
    <property type="entry name" value="AA_TRNA_LIGASE_I"/>
    <property type="match status" value="1"/>
</dbReference>
<evidence type="ECO:0000256" key="9">
    <source>
        <dbReference type="ARBA" id="ARBA00023146"/>
    </source>
</evidence>
<dbReference type="HAMAP" id="MF_02004">
    <property type="entry name" value="Val_tRNA_synth_type1"/>
    <property type="match status" value="1"/>
</dbReference>
<dbReference type="FunFam" id="3.90.740.10:FF:000005">
    <property type="entry name" value="Valine--tRNA ligase, mitochondrial"/>
    <property type="match status" value="1"/>
</dbReference>
<evidence type="ECO:0000256" key="8">
    <source>
        <dbReference type="ARBA" id="ARBA00023054"/>
    </source>
</evidence>
<keyword evidence="4 12" id="KW-0436">Ligase</keyword>
<feature type="coiled-coil region" evidence="12">
    <location>
        <begin position="819"/>
        <end position="881"/>
    </location>
</feature>
<dbReference type="PANTHER" id="PTHR11946">
    <property type="entry name" value="VALYL-TRNA SYNTHETASES"/>
    <property type="match status" value="1"/>
</dbReference>
<evidence type="ECO:0000256" key="5">
    <source>
        <dbReference type="ARBA" id="ARBA00022741"/>
    </source>
</evidence>
<evidence type="ECO:0000256" key="7">
    <source>
        <dbReference type="ARBA" id="ARBA00022917"/>
    </source>
</evidence>
<evidence type="ECO:0000256" key="1">
    <source>
        <dbReference type="ARBA" id="ARBA00004496"/>
    </source>
</evidence>
<comment type="caution">
    <text evidence="12">Lacks conserved residue(s) required for the propagation of feature annotation.</text>
</comment>
<keyword evidence="9 12" id="KW-0030">Aminoacyl-tRNA synthetase</keyword>
<dbReference type="FunFam" id="3.40.50.620:FF:000098">
    <property type="entry name" value="Valine--tRNA ligase"/>
    <property type="match status" value="1"/>
</dbReference>
<dbReference type="EC" id="6.1.1.9" evidence="12"/>
<dbReference type="InterPro" id="IPR037118">
    <property type="entry name" value="Val-tRNA_synth_C_sf"/>
</dbReference>
<comment type="subunit">
    <text evidence="2 12">Monomer.</text>
</comment>
<dbReference type="GO" id="GO:0005829">
    <property type="term" value="C:cytosol"/>
    <property type="evidence" value="ECO:0007669"/>
    <property type="project" value="TreeGrafter"/>
</dbReference>
<evidence type="ECO:0000256" key="4">
    <source>
        <dbReference type="ARBA" id="ARBA00022598"/>
    </source>
</evidence>
<dbReference type="GO" id="GO:0005524">
    <property type="term" value="F:ATP binding"/>
    <property type="evidence" value="ECO:0007669"/>
    <property type="project" value="UniProtKB-UniRule"/>
</dbReference>
<comment type="domain">
    <text evidence="12">ValRS has two distinct active sites: one for aminoacylation and one for editing. The misactivated threonine is translocated from the active site to the editing site.</text>
</comment>
<dbReference type="SUPFAM" id="SSF47323">
    <property type="entry name" value="Anticodon-binding domain of a subclass of class I aminoacyl-tRNA synthetases"/>
    <property type="match status" value="1"/>
</dbReference>
<keyword evidence="5 12" id="KW-0547">Nucleotide-binding</keyword>
<comment type="similarity">
    <text evidence="11 12">Belongs to the class-I aminoacyl-tRNA synthetase family. ValS type 1 subfamily.</text>
</comment>
<dbReference type="InterPro" id="IPR002303">
    <property type="entry name" value="Valyl-tRNA_ligase"/>
</dbReference>
<dbReference type="FunFam" id="3.40.50.620:FF:000032">
    <property type="entry name" value="Valine--tRNA ligase"/>
    <property type="match status" value="1"/>
</dbReference>
<evidence type="ECO:0000256" key="6">
    <source>
        <dbReference type="ARBA" id="ARBA00022840"/>
    </source>
</evidence>
<dbReference type="Pfam" id="PF00133">
    <property type="entry name" value="tRNA-synt_1"/>
    <property type="match status" value="1"/>
</dbReference>
<dbReference type="GO" id="GO:0002161">
    <property type="term" value="F:aminoacyl-tRNA deacylase activity"/>
    <property type="evidence" value="ECO:0007669"/>
    <property type="project" value="InterPro"/>
</dbReference>
<dbReference type="Gene3D" id="1.10.287.380">
    <property type="entry name" value="Valyl-tRNA synthetase, C-terminal domain"/>
    <property type="match status" value="1"/>
</dbReference>
<dbReference type="FunFam" id="1.10.287.380:FF:000001">
    <property type="entry name" value="Valine--tRNA ligase"/>
    <property type="match status" value="1"/>
</dbReference>
<dbReference type="Proteomes" id="UP000250918">
    <property type="component" value="Unassembled WGS sequence"/>
</dbReference>
<keyword evidence="6 12" id="KW-0067">ATP-binding</keyword>
<dbReference type="InterPro" id="IPR002300">
    <property type="entry name" value="aa-tRNA-synth_Ia"/>
</dbReference>